<dbReference type="WBParaSite" id="DME_0000318101-mRNA-1">
    <property type="protein sequence ID" value="DME_0000318101-mRNA-1"/>
    <property type="gene ID" value="DME_0000318101"/>
</dbReference>
<dbReference type="STRING" id="318479.A0A0N4U835"/>
<name>A0A0N4U835_DRAME</name>
<dbReference type="GO" id="GO:0005797">
    <property type="term" value="C:Golgi medial cisterna"/>
    <property type="evidence" value="ECO:0007669"/>
    <property type="project" value="TreeGrafter"/>
</dbReference>
<keyword evidence="3" id="KW-1185">Reference proteome</keyword>
<dbReference type="Pfam" id="PF12722">
    <property type="entry name" value="Hid1"/>
    <property type="match status" value="2"/>
</dbReference>
<dbReference type="GO" id="GO:0000138">
    <property type="term" value="C:Golgi trans cisterna"/>
    <property type="evidence" value="ECO:0007669"/>
    <property type="project" value="TreeGrafter"/>
</dbReference>
<evidence type="ECO:0000313" key="3">
    <source>
        <dbReference type="Proteomes" id="UP000274756"/>
    </source>
</evidence>
<sequence>MGGSNSKLNFRKAVIELTSKKTKGEEDAFWEELWANNVSKAADVFVLIPAEDVRNLRDNFPNNLAALCYKTVDRLTLACDSPANLNPNKVLNCIRLLTRVLPYLFEDADWRGFFWNTPPPQNNSQSINQPLAYTLLSTLADLLFCPDFTVASLSNRPSSDDLATLDSCEYIWEAGVGFATKISQNADHDSHRMEILKLLLTCFSEIIYAPETEGNRMRWISYFTSAKNRHVLPLFTSLLNIVCSYDPVGYGVPYNYLLFTDTREPLVQTAVQVLTVCLDIESQSTDNNSDEEDFEFMLKGFTRLLSNTILTTYLPNSIKKISFHQELLVLLWKCCEYNQKFMFFLLKTAEVLEILVPILYHACSARFDPARVGLIHMGVFIILLLSGERNFGVRLNKPYIPRTVIDIQPFTGTYADLLIIVFHKLITTGNCRLQSLFDCFLTIIVNVSPYLKTLSMVAANKLLHLVEAFSTPWFLYSTPNNYLLIFFLLEAFNNIIQYQFDGNANLVYTIIRKRQVFYQLSNLATDSESITKVLSSRKSRSKIDVVDSLKSSTSDSKEITSKSGTINTTLAATPQVLVMTEKDAHSSNLENKGGDDDNTWLPTTEWVESWKSKLPLQTIMRLLQVLVPQVEQICIDKGLTDESEILKFLQHGTLVGLLPVPHPILIRKYQANNATEQWFQTYLWGIIYLRYDCFYIFC</sequence>
<organism evidence="2 4">
    <name type="scientific">Dracunculus medinensis</name>
    <name type="common">Guinea worm</name>
    <dbReference type="NCBI Taxonomy" id="318479"/>
    <lineage>
        <taxon>Eukaryota</taxon>
        <taxon>Metazoa</taxon>
        <taxon>Ecdysozoa</taxon>
        <taxon>Nematoda</taxon>
        <taxon>Chromadorea</taxon>
        <taxon>Rhabditida</taxon>
        <taxon>Spirurina</taxon>
        <taxon>Dracunculoidea</taxon>
        <taxon>Dracunculidae</taxon>
        <taxon>Dracunculus</taxon>
    </lineage>
</organism>
<dbReference type="Proteomes" id="UP000038040">
    <property type="component" value="Unplaced"/>
</dbReference>
<dbReference type="PANTHER" id="PTHR21575:SF12">
    <property type="entry name" value="PROTEIN HID1"/>
    <property type="match status" value="1"/>
</dbReference>
<dbReference type="AlphaFoldDB" id="A0A0N4U835"/>
<proteinExistence type="predicted"/>
<dbReference type="GO" id="GO:0016020">
    <property type="term" value="C:membrane"/>
    <property type="evidence" value="ECO:0007669"/>
    <property type="project" value="TreeGrafter"/>
</dbReference>
<accession>A0A0N4U835</accession>
<dbReference type="EMBL" id="UYYG01001160">
    <property type="protein sequence ID" value="VDN57367.1"/>
    <property type="molecule type" value="Genomic_DNA"/>
</dbReference>
<dbReference type="Proteomes" id="UP000274756">
    <property type="component" value="Unassembled WGS sequence"/>
</dbReference>
<dbReference type="OrthoDB" id="432953at2759"/>
<reference evidence="4" key="1">
    <citation type="submission" date="2017-02" db="UniProtKB">
        <authorList>
            <consortium name="WormBaseParasite"/>
        </authorList>
    </citation>
    <scope>IDENTIFICATION</scope>
</reference>
<evidence type="ECO:0000313" key="2">
    <source>
        <dbReference type="Proteomes" id="UP000038040"/>
    </source>
</evidence>
<dbReference type="PANTHER" id="PTHR21575">
    <property type="entry name" value="PROTEIN HID1"/>
    <property type="match status" value="1"/>
</dbReference>
<gene>
    <name evidence="1" type="ORF">DME_LOCUS7340</name>
</gene>
<dbReference type="InterPro" id="IPR026705">
    <property type="entry name" value="Hid-1/Ecm30"/>
</dbReference>
<evidence type="ECO:0000313" key="1">
    <source>
        <dbReference type="EMBL" id="VDN57367.1"/>
    </source>
</evidence>
<protein>
    <submittedName>
        <fullName evidence="4">HID1 domain containing</fullName>
    </submittedName>
</protein>
<evidence type="ECO:0000313" key="4">
    <source>
        <dbReference type="WBParaSite" id="DME_0000318101-mRNA-1"/>
    </source>
</evidence>
<reference evidence="1 3" key="2">
    <citation type="submission" date="2018-11" db="EMBL/GenBank/DDBJ databases">
        <authorList>
            <consortium name="Pathogen Informatics"/>
        </authorList>
    </citation>
    <scope>NUCLEOTIDE SEQUENCE [LARGE SCALE GENOMIC DNA]</scope>
</reference>